<reference evidence="3" key="1">
    <citation type="submission" date="2016-10" db="EMBL/GenBank/DDBJ databases">
        <authorList>
            <person name="Varghese N."/>
            <person name="Submissions S."/>
        </authorList>
    </citation>
    <scope>NUCLEOTIDE SEQUENCE [LARGE SCALE GENOMIC DNA]</scope>
    <source>
        <strain evidence="3">DSM 22329</strain>
    </source>
</reference>
<accession>A0A1H0LPD3</accession>
<keyword evidence="1" id="KW-0472">Membrane</keyword>
<keyword evidence="1" id="KW-1133">Transmembrane helix</keyword>
<proteinExistence type="predicted"/>
<keyword evidence="1" id="KW-0812">Transmembrane</keyword>
<keyword evidence="3" id="KW-1185">Reference proteome</keyword>
<protein>
    <submittedName>
        <fullName evidence="2">Uncharacterized protein</fullName>
    </submittedName>
</protein>
<name>A0A1H0LPD3_9MICO</name>
<dbReference type="AlphaFoldDB" id="A0A1H0LPD3"/>
<evidence type="ECO:0000313" key="2">
    <source>
        <dbReference type="EMBL" id="SDO70034.1"/>
    </source>
</evidence>
<feature type="transmembrane region" description="Helical" evidence="1">
    <location>
        <begin position="16"/>
        <end position="39"/>
    </location>
</feature>
<evidence type="ECO:0000256" key="1">
    <source>
        <dbReference type="SAM" id="Phobius"/>
    </source>
</evidence>
<evidence type="ECO:0000313" key="3">
    <source>
        <dbReference type="Proteomes" id="UP000199077"/>
    </source>
</evidence>
<dbReference type="STRING" id="443156.SAMN04489867_0356"/>
<dbReference type="Proteomes" id="UP000199077">
    <property type="component" value="Chromosome I"/>
</dbReference>
<gene>
    <name evidence="2" type="ORF">SAMN04489867_0356</name>
</gene>
<feature type="transmembrane region" description="Helical" evidence="1">
    <location>
        <begin position="51"/>
        <end position="81"/>
    </location>
</feature>
<feature type="transmembrane region" description="Helical" evidence="1">
    <location>
        <begin position="93"/>
        <end position="111"/>
    </location>
</feature>
<sequence>MPRVQVATASPAERDAVLTCAVAVVCAVAFLVFVGVPVHSGTLAVPEALEAVWVVGLLVGAFLGPVAGGLAAFVSGAALVAGGPALTQRARRLHWSTIAVSALLLVAYVSHSHALQTWLD</sequence>
<organism evidence="2 3">
    <name type="scientific">Pedococcus dokdonensis</name>
    <dbReference type="NCBI Taxonomy" id="443156"/>
    <lineage>
        <taxon>Bacteria</taxon>
        <taxon>Bacillati</taxon>
        <taxon>Actinomycetota</taxon>
        <taxon>Actinomycetes</taxon>
        <taxon>Micrococcales</taxon>
        <taxon>Intrasporangiaceae</taxon>
        <taxon>Pedococcus</taxon>
    </lineage>
</organism>
<dbReference type="EMBL" id="LT629711">
    <property type="protein sequence ID" value="SDO70034.1"/>
    <property type="molecule type" value="Genomic_DNA"/>
</dbReference>